<keyword evidence="3" id="KW-0813">Transport</keyword>
<dbReference type="GO" id="GO:0015833">
    <property type="term" value="P:peptide transport"/>
    <property type="evidence" value="ECO:0007669"/>
    <property type="project" value="InterPro"/>
</dbReference>
<dbReference type="CDD" id="cd03257">
    <property type="entry name" value="ABC_NikE_OppD_transporters"/>
    <property type="match status" value="2"/>
</dbReference>
<evidence type="ECO:0000256" key="3">
    <source>
        <dbReference type="ARBA" id="ARBA00022448"/>
    </source>
</evidence>
<evidence type="ECO:0000256" key="5">
    <source>
        <dbReference type="ARBA" id="ARBA00022840"/>
    </source>
</evidence>
<dbReference type="InterPro" id="IPR003593">
    <property type="entry name" value="AAA+_ATPase"/>
</dbReference>
<dbReference type="PANTHER" id="PTHR43776">
    <property type="entry name" value="TRANSPORT ATP-BINDING PROTEIN"/>
    <property type="match status" value="1"/>
</dbReference>
<dbReference type="SMART" id="SM00382">
    <property type="entry name" value="AAA"/>
    <property type="match status" value="2"/>
</dbReference>
<dbReference type="InterPro" id="IPR027417">
    <property type="entry name" value="P-loop_NTPase"/>
</dbReference>
<feature type="domain" description="ABC transporter" evidence="6">
    <location>
        <begin position="274"/>
        <end position="522"/>
    </location>
</feature>
<comment type="similarity">
    <text evidence="2">Belongs to the ABC transporter superfamily.</text>
</comment>
<dbReference type="EMBL" id="JANX01000043">
    <property type="protein sequence ID" value="KGM35184.1"/>
    <property type="molecule type" value="Genomic_DNA"/>
</dbReference>
<name>A0A0A0DAN9_9PROT</name>
<comment type="subcellular location">
    <subcellularLocation>
        <location evidence="1">Cell inner membrane</location>
        <topology evidence="1">Peripheral membrane protein</topology>
    </subcellularLocation>
</comment>
<evidence type="ECO:0000256" key="4">
    <source>
        <dbReference type="ARBA" id="ARBA00022741"/>
    </source>
</evidence>
<dbReference type="OrthoDB" id="9802264at2"/>
<dbReference type="RefSeq" id="WP_034832929.1">
    <property type="nucleotide sequence ID" value="NZ_JANX01000043.1"/>
</dbReference>
<keyword evidence="5 7" id="KW-0067">ATP-binding</keyword>
<reference evidence="7 8" key="1">
    <citation type="submission" date="2014-01" db="EMBL/GenBank/DDBJ databases">
        <title>Genome sequence determination for a cystic fibrosis isolate, Inquilinus limosus.</title>
        <authorList>
            <person name="Pino M."/>
            <person name="Di Conza J."/>
            <person name="Gutkind G."/>
        </authorList>
    </citation>
    <scope>NUCLEOTIDE SEQUENCE [LARGE SCALE GENOMIC DNA]</scope>
    <source>
        <strain evidence="7 8">MP06</strain>
    </source>
</reference>
<dbReference type="NCBIfam" id="NF008453">
    <property type="entry name" value="PRK11308.1"/>
    <property type="match status" value="2"/>
</dbReference>
<dbReference type="InterPro" id="IPR013563">
    <property type="entry name" value="Oligopep_ABC_C"/>
</dbReference>
<protein>
    <submittedName>
        <fullName evidence="7">Peptide ABC transporter ATP-binding protein</fullName>
    </submittedName>
</protein>
<dbReference type="Gene3D" id="3.40.50.300">
    <property type="entry name" value="P-loop containing nucleotide triphosphate hydrolases"/>
    <property type="match status" value="2"/>
</dbReference>
<evidence type="ECO:0000313" key="8">
    <source>
        <dbReference type="Proteomes" id="UP000029995"/>
    </source>
</evidence>
<dbReference type="PROSITE" id="PS50893">
    <property type="entry name" value="ABC_TRANSPORTER_2"/>
    <property type="match status" value="2"/>
</dbReference>
<dbReference type="InterPro" id="IPR050319">
    <property type="entry name" value="ABC_transp_ATP-bind"/>
</dbReference>
<dbReference type="NCBIfam" id="NF007739">
    <property type="entry name" value="PRK10419.1"/>
    <property type="match status" value="2"/>
</dbReference>
<organism evidence="7 8">
    <name type="scientific">Inquilinus limosus MP06</name>
    <dbReference type="NCBI Taxonomy" id="1398085"/>
    <lineage>
        <taxon>Bacteria</taxon>
        <taxon>Pseudomonadati</taxon>
        <taxon>Pseudomonadota</taxon>
        <taxon>Alphaproteobacteria</taxon>
        <taxon>Rhodospirillales</taxon>
        <taxon>Rhodospirillaceae</taxon>
        <taxon>Inquilinus</taxon>
    </lineage>
</organism>
<evidence type="ECO:0000259" key="6">
    <source>
        <dbReference type="PROSITE" id="PS50893"/>
    </source>
</evidence>
<dbReference type="InterPro" id="IPR017871">
    <property type="entry name" value="ABC_transporter-like_CS"/>
</dbReference>
<dbReference type="InterPro" id="IPR003439">
    <property type="entry name" value="ABC_transporter-like_ATP-bd"/>
</dbReference>
<sequence>MADPLLQIDGLTLEIGGSGTVVVDRVGFSVSAGEIVGVVGESGSGKTLAARAVLGLVPPAIRRIAGSVRFEGEEITAMPPRRLRQLRGARIGMVFQEPMTSLNPSMLLGEQLDEGLALHRKLKPAQRRELILDMLRRVGLGDPERALTSYPHQFSGGMRQRIMLASVMLLRPALLVADEPTTALDAVVQRDVLELMVGLTREHRTAVLMISHDLGMVARYCDRIIVMCKGEIVEQGRAQDLLAAPRHPYTRKLLAAMPQRGPSRSFPPGEAPVVAVRDLVVDYPGRRVLFRQEAGKRALHGISLEVAPRQVVAVVGGSGSGKTTLGQAIAGLVRPSGGEILFGGKPIHRGEAGYWDYRLNCQMVFQDPYSSLDPRMTIGGLVGEPLRFVEGMIGAERAERVREVLAEVGLGEGFAGRYPHELSGGQRQRVAIARALVRRPKFVIADEPVSALDVTVRAQILELFADLQSRHGFSCLFISHDLGVVEQVADRVVVMSEGRIVEQGTRDEIFDAPRHDYTRRLLSAVPALESAPNGGVRLLWRLDGEAGPQVRAKAAAL</sequence>
<dbReference type="GO" id="GO:0005524">
    <property type="term" value="F:ATP binding"/>
    <property type="evidence" value="ECO:0007669"/>
    <property type="project" value="UniProtKB-KW"/>
</dbReference>
<feature type="domain" description="ABC transporter" evidence="6">
    <location>
        <begin position="6"/>
        <end position="254"/>
    </location>
</feature>
<dbReference type="Pfam" id="PF00005">
    <property type="entry name" value="ABC_tran"/>
    <property type="match status" value="2"/>
</dbReference>
<evidence type="ECO:0000256" key="2">
    <source>
        <dbReference type="ARBA" id="ARBA00005417"/>
    </source>
</evidence>
<dbReference type="GO" id="GO:0005886">
    <property type="term" value="C:plasma membrane"/>
    <property type="evidence" value="ECO:0007669"/>
    <property type="project" value="UniProtKB-SubCell"/>
</dbReference>
<dbReference type="PANTHER" id="PTHR43776:SF7">
    <property type="entry name" value="D,D-DIPEPTIDE TRANSPORT ATP-BINDING PROTEIN DDPF-RELATED"/>
    <property type="match status" value="1"/>
</dbReference>
<comment type="caution">
    <text evidence="7">The sequence shown here is derived from an EMBL/GenBank/DDBJ whole genome shotgun (WGS) entry which is preliminary data.</text>
</comment>
<gene>
    <name evidence="7" type="ORF">P409_05920</name>
</gene>
<keyword evidence="4" id="KW-0547">Nucleotide-binding</keyword>
<dbReference type="FunFam" id="3.40.50.300:FF:000016">
    <property type="entry name" value="Oligopeptide ABC transporter ATP-binding component"/>
    <property type="match status" value="1"/>
</dbReference>
<dbReference type="PROSITE" id="PS00211">
    <property type="entry name" value="ABC_TRANSPORTER_1"/>
    <property type="match status" value="2"/>
</dbReference>
<dbReference type="Pfam" id="PF08352">
    <property type="entry name" value="oligo_HPY"/>
    <property type="match status" value="2"/>
</dbReference>
<accession>A0A0A0DAN9</accession>
<evidence type="ECO:0000313" key="7">
    <source>
        <dbReference type="EMBL" id="KGM35184.1"/>
    </source>
</evidence>
<dbReference type="GO" id="GO:0055085">
    <property type="term" value="P:transmembrane transport"/>
    <property type="evidence" value="ECO:0007669"/>
    <property type="project" value="UniProtKB-ARBA"/>
</dbReference>
<evidence type="ECO:0000256" key="1">
    <source>
        <dbReference type="ARBA" id="ARBA00004417"/>
    </source>
</evidence>
<proteinExistence type="inferred from homology"/>
<dbReference type="SUPFAM" id="SSF52540">
    <property type="entry name" value="P-loop containing nucleoside triphosphate hydrolases"/>
    <property type="match status" value="2"/>
</dbReference>
<dbReference type="AlphaFoldDB" id="A0A0A0DAN9"/>
<dbReference type="Proteomes" id="UP000029995">
    <property type="component" value="Unassembled WGS sequence"/>
</dbReference>
<dbReference type="GO" id="GO:0016887">
    <property type="term" value="F:ATP hydrolysis activity"/>
    <property type="evidence" value="ECO:0007669"/>
    <property type="project" value="InterPro"/>
</dbReference>